<accession>A0A7J8K907</accession>
<evidence type="ECO:0000313" key="1">
    <source>
        <dbReference type="EMBL" id="KAF6505309.1"/>
    </source>
</evidence>
<evidence type="ECO:0000313" key="2">
    <source>
        <dbReference type="Proteomes" id="UP000593571"/>
    </source>
</evidence>
<reference evidence="1 2" key="1">
    <citation type="journal article" date="2020" name="Nature">
        <title>Six reference-quality genomes reveal evolution of bat adaptations.</title>
        <authorList>
            <person name="Jebb D."/>
            <person name="Huang Z."/>
            <person name="Pippel M."/>
            <person name="Hughes G.M."/>
            <person name="Lavrichenko K."/>
            <person name="Devanna P."/>
            <person name="Winkler S."/>
            <person name="Jermiin L.S."/>
            <person name="Skirmuntt E.C."/>
            <person name="Katzourakis A."/>
            <person name="Burkitt-Gray L."/>
            <person name="Ray D.A."/>
            <person name="Sullivan K.A.M."/>
            <person name="Roscito J.G."/>
            <person name="Kirilenko B.M."/>
            <person name="Davalos L.M."/>
            <person name="Corthals A.P."/>
            <person name="Power M.L."/>
            <person name="Jones G."/>
            <person name="Ransome R.D."/>
            <person name="Dechmann D.K.N."/>
            <person name="Locatelli A.G."/>
            <person name="Puechmaille S.J."/>
            <person name="Fedrigo O."/>
            <person name="Jarvis E.D."/>
            <person name="Hiller M."/>
            <person name="Vernes S.C."/>
            <person name="Myers E.W."/>
            <person name="Teeling E.C."/>
        </authorList>
    </citation>
    <scope>NUCLEOTIDE SEQUENCE [LARGE SCALE GENOMIC DNA]</scope>
    <source>
        <strain evidence="1">MRouAeg1</strain>
        <tissue evidence="1">Muscle</tissue>
    </source>
</reference>
<dbReference type="Proteomes" id="UP000593571">
    <property type="component" value="Unassembled WGS sequence"/>
</dbReference>
<organism evidence="1 2">
    <name type="scientific">Rousettus aegyptiacus</name>
    <name type="common">Egyptian fruit bat</name>
    <name type="synonym">Pteropus aegyptiacus</name>
    <dbReference type="NCBI Taxonomy" id="9407"/>
    <lineage>
        <taxon>Eukaryota</taxon>
        <taxon>Metazoa</taxon>
        <taxon>Chordata</taxon>
        <taxon>Craniata</taxon>
        <taxon>Vertebrata</taxon>
        <taxon>Euteleostomi</taxon>
        <taxon>Mammalia</taxon>
        <taxon>Eutheria</taxon>
        <taxon>Laurasiatheria</taxon>
        <taxon>Chiroptera</taxon>
        <taxon>Yinpterochiroptera</taxon>
        <taxon>Pteropodoidea</taxon>
        <taxon>Pteropodidae</taxon>
        <taxon>Rousettinae</taxon>
        <taxon>Rousettus</taxon>
    </lineage>
</organism>
<sequence length="108" mass="12672">MAVEELQSVIKRCQILEEQDFKEEDFGLFQLAGQRCIDEGHIDQLLEIIQNEKNKVSKKSFSTMGKDLFRIRNNFFLDPVLALLPDFVSLDSLRKERQSCFQEHTLHL</sequence>
<keyword evidence="2" id="KW-1185">Reference proteome</keyword>
<name>A0A7J8K907_ROUAE</name>
<gene>
    <name evidence="1" type="ORF">HJG63_005666</name>
</gene>
<comment type="caution">
    <text evidence="1">The sequence shown here is derived from an EMBL/GenBank/DDBJ whole genome shotgun (WGS) entry which is preliminary data.</text>
</comment>
<proteinExistence type="predicted"/>
<dbReference type="AlphaFoldDB" id="A0A7J8K907"/>
<protein>
    <submittedName>
        <fullName evidence="1">Glomulin, FKBP associated protein</fullName>
    </submittedName>
</protein>
<dbReference type="EMBL" id="JACASE010000001">
    <property type="protein sequence ID" value="KAF6505309.1"/>
    <property type="molecule type" value="Genomic_DNA"/>
</dbReference>